<gene>
    <name evidence="6" type="ORF">GCM10009332_06780</name>
</gene>
<dbReference type="PROSITE" id="PS50931">
    <property type="entry name" value="HTH_LYSR"/>
    <property type="match status" value="1"/>
</dbReference>
<dbReference type="Gene3D" id="3.40.190.290">
    <property type="match status" value="1"/>
</dbReference>
<dbReference type="EMBL" id="BMPZ01000001">
    <property type="protein sequence ID" value="GGI72032.1"/>
    <property type="molecule type" value="Genomic_DNA"/>
</dbReference>
<dbReference type="Gene3D" id="1.10.10.10">
    <property type="entry name" value="Winged helix-like DNA-binding domain superfamily/Winged helix DNA-binding domain"/>
    <property type="match status" value="1"/>
</dbReference>
<keyword evidence="7" id="KW-1185">Reference proteome</keyword>
<keyword evidence="2" id="KW-0805">Transcription regulation</keyword>
<dbReference type="Proteomes" id="UP000613743">
    <property type="component" value="Unassembled WGS sequence"/>
</dbReference>
<dbReference type="GO" id="GO:0000976">
    <property type="term" value="F:transcription cis-regulatory region binding"/>
    <property type="evidence" value="ECO:0007669"/>
    <property type="project" value="TreeGrafter"/>
</dbReference>
<keyword evidence="4" id="KW-0804">Transcription</keyword>
<dbReference type="InterPro" id="IPR005119">
    <property type="entry name" value="LysR_subst-bd"/>
</dbReference>
<evidence type="ECO:0000313" key="7">
    <source>
        <dbReference type="Proteomes" id="UP000613743"/>
    </source>
</evidence>
<evidence type="ECO:0000313" key="6">
    <source>
        <dbReference type="EMBL" id="GGI72032.1"/>
    </source>
</evidence>
<dbReference type="InterPro" id="IPR000847">
    <property type="entry name" value="LysR_HTH_N"/>
</dbReference>
<protein>
    <submittedName>
        <fullName evidence="6">LysR family transcriptional regulator</fullName>
    </submittedName>
</protein>
<evidence type="ECO:0000256" key="2">
    <source>
        <dbReference type="ARBA" id="ARBA00023015"/>
    </source>
</evidence>
<dbReference type="InterPro" id="IPR036388">
    <property type="entry name" value="WH-like_DNA-bd_sf"/>
</dbReference>
<comment type="similarity">
    <text evidence="1">Belongs to the LysR transcriptional regulatory family.</text>
</comment>
<evidence type="ECO:0000256" key="1">
    <source>
        <dbReference type="ARBA" id="ARBA00009437"/>
    </source>
</evidence>
<organism evidence="6 7">
    <name type="scientific">Shewanella gelidii</name>
    <dbReference type="NCBI Taxonomy" id="1642821"/>
    <lineage>
        <taxon>Bacteria</taxon>
        <taxon>Pseudomonadati</taxon>
        <taxon>Pseudomonadota</taxon>
        <taxon>Gammaproteobacteria</taxon>
        <taxon>Alteromonadales</taxon>
        <taxon>Shewanellaceae</taxon>
        <taxon>Shewanella</taxon>
    </lineage>
</organism>
<dbReference type="PRINTS" id="PR00039">
    <property type="entry name" value="HTHLYSR"/>
</dbReference>
<dbReference type="Pfam" id="PF00126">
    <property type="entry name" value="HTH_1"/>
    <property type="match status" value="1"/>
</dbReference>
<evidence type="ECO:0000256" key="3">
    <source>
        <dbReference type="ARBA" id="ARBA00023125"/>
    </source>
</evidence>
<dbReference type="PANTHER" id="PTHR30126:SF21">
    <property type="entry name" value="TRANSCRIPTIONAL REGULATOR-RELATED"/>
    <property type="match status" value="1"/>
</dbReference>
<reference evidence="6" key="1">
    <citation type="journal article" date="2014" name="Int. J. Syst. Evol. Microbiol.">
        <title>Complete genome sequence of Corynebacterium casei LMG S-19264T (=DSM 44701T), isolated from a smear-ripened cheese.</title>
        <authorList>
            <consortium name="US DOE Joint Genome Institute (JGI-PGF)"/>
            <person name="Walter F."/>
            <person name="Albersmeier A."/>
            <person name="Kalinowski J."/>
            <person name="Ruckert C."/>
        </authorList>
    </citation>
    <scope>NUCLEOTIDE SEQUENCE</scope>
    <source>
        <strain evidence="6">JCM 30804</strain>
    </source>
</reference>
<comment type="caution">
    <text evidence="6">The sequence shown here is derived from an EMBL/GenBank/DDBJ whole genome shotgun (WGS) entry which is preliminary data.</text>
</comment>
<dbReference type="SUPFAM" id="SSF46785">
    <property type="entry name" value="Winged helix' DNA-binding domain"/>
    <property type="match status" value="1"/>
</dbReference>
<keyword evidence="3" id="KW-0238">DNA-binding</keyword>
<dbReference type="AlphaFoldDB" id="A0A917JJ14"/>
<dbReference type="SUPFAM" id="SSF53850">
    <property type="entry name" value="Periplasmic binding protein-like II"/>
    <property type="match status" value="1"/>
</dbReference>
<dbReference type="FunFam" id="1.10.10.10:FF:000001">
    <property type="entry name" value="LysR family transcriptional regulator"/>
    <property type="match status" value="1"/>
</dbReference>
<evidence type="ECO:0000256" key="4">
    <source>
        <dbReference type="ARBA" id="ARBA00023163"/>
    </source>
</evidence>
<evidence type="ECO:0000259" key="5">
    <source>
        <dbReference type="PROSITE" id="PS50931"/>
    </source>
</evidence>
<dbReference type="Pfam" id="PF03466">
    <property type="entry name" value="LysR_substrate"/>
    <property type="match status" value="1"/>
</dbReference>
<dbReference type="PANTHER" id="PTHR30126">
    <property type="entry name" value="HTH-TYPE TRANSCRIPTIONAL REGULATOR"/>
    <property type="match status" value="1"/>
</dbReference>
<feature type="domain" description="HTH lysR-type" evidence="5">
    <location>
        <begin position="1"/>
        <end position="58"/>
    </location>
</feature>
<name>A0A917JJ14_9GAMM</name>
<reference evidence="6" key="2">
    <citation type="submission" date="2020-09" db="EMBL/GenBank/DDBJ databases">
        <authorList>
            <person name="Sun Q."/>
            <person name="Ohkuma M."/>
        </authorList>
    </citation>
    <scope>NUCLEOTIDE SEQUENCE</scope>
    <source>
        <strain evidence="6">JCM 30804</strain>
    </source>
</reference>
<accession>A0A917JJ14</accession>
<proteinExistence type="inferred from homology"/>
<dbReference type="RefSeq" id="WP_188917793.1">
    <property type="nucleotide sequence ID" value="NZ_BMPZ01000001.1"/>
</dbReference>
<dbReference type="InterPro" id="IPR036390">
    <property type="entry name" value="WH_DNA-bd_sf"/>
</dbReference>
<dbReference type="GO" id="GO:0003700">
    <property type="term" value="F:DNA-binding transcription factor activity"/>
    <property type="evidence" value="ECO:0007669"/>
    <property type="project" value="InterPro"/>
</dbReference>
<sequence length="294" mass="33111">MDVKVFRTFLEVAREKHFGRTADNLYITQAAVSARIKQLESFFDTSLFVRDRNAIRLTSAGERLVPYAENMVRTLSQAQAELLLTKDYAVQLTIAGTPNIWDAFLQHWLSVVTDDFSGYSFRAEILSQEQISRAQIERTLDIGLTFDPMKSDELVCHQVAELELIMVCSTPKSALEAMSSGYVYVDWGTRFASEHAERHSKMPPPYLRTSNGQIALNFILEKGGAAYLPKTVVAPFIESQQLYIVLEQESWLRPVYLSYRADAASLEAIQKVENLISATEPESPFVIQQAGDAL</sequence>